<reference evidence="3" key="1">
    <citation type="submission" date="2024-01" db="EMBL/GenBank/DDBJ databases">
        <title>Ghrelin is a powerful appetite stimulant and plays an important role in energy homeostasis.</title>
        <authorList>
            <person name="Chaube R."/>
            <person name="Tripathi S."/>
        </authorList>
    </citation>
    <scope>NUCLEOTIDE SEQUENCE</scope>
</reference>
<keyword evidence="2" id="KW-0732">Signal</keyword>
<evidence type="ECO:0000313" key="3">
    <source>
        <dbReference type="EMBL" id="XAI73954.1"/>
    </source>
</evidence>
<feature type="region of interest" description="Disordered" evidence="1">
    <location>
        <begin position="31"/>
        <end position="51"/>
    </location>
</feature>
<accession>A0AB38ZLM6</accession>
<dbReference type="PANTHER" id="PTHR14122">
    <property type="entry name" value="GHRELIN PRECURSOR"/>
    <property type="match status" value="1"/>
</dbReference>
<proteinExistence type="evidence at transcript level"/>
<feature type="signal peptide" evidence="2">
    <location>
        <begin position="1"/>
        <end position="26"/>
    </location>
</feature>
<organism evidence="3">
    <name type="scientific">Heteropneustes fossilis</name>
    <name type="common">Stinging catfish</name>
    <dbReference type="NCBI Taxonomy" id="93621"/>
    <lineage>
        <taxon>Eukaryota</taxon>
        <taxon>Metazoa</taxon>
        <taxon>Chordata</taxon>
        <taxon>Craniata</taxon>
        <taxon>Vertebrata</taxon>
        <taxon>Euteleostomi</taxon>
        <taxon>Actinopterygii</taxon>
        <taxon>Neopterygii</taxon>
        <taxon>Teleostei</taxon>
        <taxon>Ostariophysi</taxon>
        <taxon>Siluriformes</taxon>
        <taxon>Heteropneustidae</taxon>
        <taxon>Heteropneustes</taxon>
    </lineage>
</organism>
<evidence type="ECO:0000256" key="1">
    <source>
        <dbReference type="SAM" id="MobiDB-lite"/>
    </source>
</evidence>
<sequence length="107" mass="11772">MLHQGRICHVILLLCTLSLWTETVMCGTSFLSPGQRPQNRGDRKPPRVGRMIAPELEPPLPSQDKMMVSAPFQLAVSLTDTEYEDYGPVLQKILLDVLGDPLTPGGS</sequence>
<dbReference type="EMBL" id="PP235999">
    <property type="protein sequence ID" value="XAI73954.1"/>
    <property type="molecule type" value="mRNA"/>
</dbReference>
<dbReference type="GO" id="GO:0005576">
    <property type="term" value="C:extracellular region"/>
    <property type="evidence" value="ECO:0007669"/>
    <property type="project" value="InterPro"/>
</dbReference>
<dbReference type="InterPro" id="IPR005441">
    <property type="entry name" value="Preproghrelin"/>
</dbReference>
<dbReference type="AlphaFoldDB" id="A0AB38ZLM6"/>
<dbReference type="PANTHER" id="PTHR14122:SF1">
    <property type="entry name" value="APPETITE-REGULATING HORMONE"/>
    <property type="match status" value="1"/>
</dbReference>
<protein>
    <submittedName>
        <fullName evidence="3">Ghrelin</fullName>
    </submittedName>
</protein>
<dbReference type="GO" id="GO:0016608">
    <property type="term" value="F:growth hormone-releasing hormone activity"/>
    <property type="evidence" value="ECO:0007669"/>
    <property type="project" value="InterPro"/>
</dbReference>
<evidence type="ECO:0000256" key="2">
    <source>
        <dbReference type="SAM" id="SignalP"/>
    </source>
</evidence>
<name>A0AB38ZLM6_HETFO</name>
<feature type="chain" id="PRO_5044269815" evidence="2">
    <location>
        <begin position="27"/>
        <end position="107"/>
    </location>
</feature>